<comment type="caution">
    <text evidence="1">The sequence shown here is derived from an EMBL/GenBank/DDBJ whole genome shotgun (WGS) entry which is preliminary data.</text>
</comment>
<proteinExistence type="predicted"/>
<keyword evidence="2" id="KW-1185">Reference proteome</keyword>
<reference evidence="1 2" key="1">
    <citation type="submission" date="2019-07" db="EMBL/GenBank/DDBJ databases">
        <title>Genomics analysis of Aphanomyces spp. identifies a new class of oomycete effector associated with host adaptation.</title>
        <authorList>
            <person name="Gaulin E."/>
        </authorList>
    </citation>
    <scope>NUCLEOTIDE SEQUENCE [LARGE SCALE GENOMIC DNA]</scope>
    <source>
        <strain evidence="1 2">ATCC 201684</strain>
    </source>
</reference>
<dbReference type="VEuPathDB" id="FungiDB:AeMF1_012356"/>
<name>A0A6G0X647_9STRA</name>
<protein>
    <submittedName>
        <fullName evidence="1">Uncharacterized protein</fullName>
    </submittedName>
</protein>
<gene>
    <name evidence="1" type="ORF">Ae201684_008209</name>
</gene>
<dbReference type="OrthoDB" id="76955at2759"/>
<evidence type="ECO:0000313" key="2">
    <source>
        <dbReference type="Proteomes" id="UP000481153"/>
    </source>
</evidence>
<accession>A0A6G0X647</accession>
<dbReference type="EMBL" id="VJMJ01000100">
    <property type="protein sequence ID" value="KAF0735294.1"/>
    <property type="molecule type" value="Genomic_DNA"/>
</dbReference>
<evidence type="ECO:0000313" key="1">
    <source>
        <dbReference type="EMBL" id="KAF0735294.1"/>
    </source>
</evidence>
<sequence>MVKLTSTSSWTRKTFQSYFKMDRWTIPAISSTGAAAAEAEVTSFTKQGDVDNGWILLGEESTTFTYADIASGKRIREAQDLRDTVQEYVVLPTAANL</sequence>
<dbReference type="AlphaFoldDB" id="A0A6G0X647"/>
<dbReference type="Proteomes" id="UP000481153">
    <property type="component" value="Unassembled WGS sequence"/>
</dbReference>
<organism evidence="1 2">
    <name type="scientific">Aphanomyces euteiches</name>
    <dbReference type="NCBI Taxonomy" id="100861"/>
    <lineage>
        <taxon>Eukaryota</taxon>
        <taxon>Sar</taxon>
        <taxon>Stramenopiles</taxon>
        <taxon>Oomycota</taxon>
        <taxon>Saprolegniomycetes</taxon>
        <taxon>Saprolegniales</taxon>
        <taxon>Verrucalvaceae</taxon>
        <taxon>Aphanomyces</taxon>
    </lineage>
</organism>